<keyword evidence="2" id="KW-0808">Transferase</keyword>
<dbReference type="Gene3D" id="3.40.1190.20">
    <property type="match status" value="1"/>
</dbReference>
<evidence type="ECO:0000313" key="5">
    <source>
        <dbReference type="EMBL" id="QNM09793.1"/>
    </source>
</evidence>
<protein>
    <submittedName>
        <fullName evidence="5">Carbohydrate kinase family protein</fullName>
    </submittedName>
</protein>
<evidence type="ECO:0000256" key="3">
    <source>
        <dbReference type="ARBA" id="ARBA00022777"/>
    </source>
</evidence>
<keyword evidence="3 5" id="KW-0418">Kinase</keyword>
<dbReference type="EMBL" id="CP060635">
    <property type="protein sequence ID" value="QNM09793.1"/>
    <property type="molecule type" value="Genomic_DNA"/>
</dbReference>
<dbReference type="Pfam" id="PF00294">
    <property type="entry name" value="PfkB"/>
    <property type="match status" value="1"/>
</dbReference>
<dbReference type="KEGG" id="whj:H9Q79_05765"/>
<dbReference type="InterPro" id="IPR029056">
    <property type="entry name" value="Ribokinase-like"/>
</dbReference>
<dbReference type="InterPro" id="IPR011611">
    <property type="entry name" value="PfkB_dom"/>
</dbReference>
<proteinExistence type="inferred from homology"/>
<name>A0A7G9GG61_9FIRM</name>
<dbReference type="PANTHER" id="PTHR43085">
    <property type="entry name" value="HEXOKINASE FAMILY MEMBER"/>
    <property type="match status" value="1"/>
</dbReference>
<evidence type="ECO:0000259" key="4">
    <source>
        <dbReference type="Pfam" id="PF00294"/>
    </source>
</evidence>
<organism evidence="5 6">
    <name type="scientific">Wansuia hejianensis</name>
    <dbReference type="NCBI Taxonomy" id="2763667"/>
    <lineage>
        <taxon>Bacteria</taxon>
        <taxon>Bacillati</taxon>
        <taxon>Bacillota</taxon>
        <taxon>Clostridia</taxon>
        <taxon>Lachnospirales</taxon>
        <taxon>Lachnospiraceae</taxon>
        <taxon>Wansuia</taxon>
    </lineage>
</organism>
<dbReference type="AlphaFoldDB" id="A0A7G9GG61"/>
<sequence length="377" mass="40659">MKERAKRKAISAGHICLDITPAISQNKSYQNIGEYLIPGRLIPVGKPDIHTGGSVGNTGLAMKVLGADVKLMGKVGTDDFGKLVLSQLKEYGVESGMIVAEGDETSYSVVISVAGIDRIILHDSGANNTFTMEDIDFDLVRDASLFHFGYPSIMRSMYQDGGAPMVELFRKVKSLGVATSLDMAIVDEDSEAGQVDWESVIQQAIPYIDIFAPSVEELAFLIDRPRYHEWLERSKGGDITSILSVDDDIRPLAEKLLGWGAKVVLIKCGAPGLYLRTNTAEYIREIGGGLGEEMAGWAGQEYFERSYKPDRILSGTGAGDTSIAAFLCAILEGCSWEESLHLAAGTGASCVAAYDALSGLKSFDELRAKIAAGWEKA</sequence>
<dbReference type="PANTHER" id="PTHR43085:SF57">
    <property type="entry name" value="CARBOHYDRATE KINASE PFKB DOMAIN-CONTAINING PROTEIN"/>
    <property type="match status" value="1"/>
</dbReference>
<dbReference type="SUPFAM" id="SSF53613">
    <property type="entry name" value="Ribokinase-like"/>
    <property type="match status" value="1"/>
</dbReference>
<keyword evidence="6" id="KW-1185">Reference proteome</keyword>
<evidence type="ECO:0000313" key="6">
    <source>
        <dbReference type="Proteomes" id="UP000515860"/>
    </source>
</evidence>
<reference evidence="5 6" key="1">
    <citation type="submission" date="2020-08" db="EMBL/GenBank/DDBJ databases">
        <authorList>
            <person name="Liu C."/>
            <person name="Sun Q."/>
        </authorList>
    </citation>
    <scope>NUCLEOTIDE SEQUENCE [LARGE SCALE GENOMIC DNA]</scope>
    <source>
        <strain evidence="5 6">NSJ-29</strain>
    </source>
</reference>
<gene>
    <name evidence="5" type="ORF">H9Q79_05765</name>
</gene>
<accession>A0A7G9GG61</accession>
<comment type="similarity">
    <text evidence="1">Belongs to the carbohydrate kinase PfkB family.</text>
</comment>
<dbReference type="RefSeq" id="WP_249329385.1">
    <property type="nucleotide sequence ID" value="NZ_CP060635.1"/>
</dbReference>
<dbReference type="Proteomes" id="UP000515860">
    <property type="component" value="Chromosome"/>
</dbReference>
<dbReference type="InterPro" id="IPR050306">
    <property type="entry name" value="PfkB_Carbo_kinase"/>
</dbReference>
<dbReference type="GO" id="GO:0016301">
    <property type="term" value="F:kinase activity"/>
    <property type="evidence" value="ECO:0007669"/>
    <property type="project" value="UniProtKB-KW"/>
</dbReference>
<feature type="domain" description="Carbohydrate kinase PfkB" evidence="4">
    <location>
        <begin position="39"/>
        <end position="356"/>
    </location>
</feature>
<evidence type="ECO:0000256" key="1">
    <source>
        <dbReference type="ARBA" id="ARBA00010688"/>
    </source>
</evidence>
<evidence type="ECO:0000256" key="2">
    <source>
        <dbReference type="ARBA" id="ARBA00022679"/>
    </source>
</evidence>